<dbReference type="AlphaFoldDB" id="A0AAN9S6B3"/>
<comment type="caution">
    <text evidence="1">The sequence shown here is derived from an EMBL/GenBank/DDBJ whole genome shotgun (WGS) entry which is preliminary data.</text>
</comment>
<dbReference type="PANTHER" id="PTHR36811:SF2">
    <property type="entry name" value="OS08G0444440 PROTEIN"/>
    <property type="match status" value="1"/>
</dbReference>
<keyword evidence="2" id="KW-1185">Reference proteome</keyword>
<dbReference type="EMBL" id="JAYMYS010000006">
    <property type="protein sequence ID" value="KAK7388434.1"/>
    <property type="molecule type" value="Genomic_DNA"/>
</dbReference>
<dbReference type="Proteomes" id="UP001386955">
    <property type="component" value="Unassembled WGS sequence"/>
</dbReference>
<organism evidence="1 2">
    <name type="scientific">Psophocarpus tetragonolobus</name>
    <name type="common">Winged bean</name>
    <name type="synonym">Dolichos tetragonolobus</name>
    <dbReference type="NCBI Taxonomy" id="3891"/>
    <lineage>
        <taxon>Eukaryota</taxon>
        <taxon>Viridiplantae</taxon>
        <taxon>Streptophyta</taxon>
        <taxon>Embryophyta</taxon>
        <taxon>Tracheophyta</taxon>
        <taxon>Spermatophyta</taxon>
        <taxon>Magnoliopsida</taxon>
        <taxon>eudicotyledons</taxon>
        <taxon>Gunneridae</taxon>
        <taxon>Pentapetalae</taxon>
        <taxon>rosids</taxon>
        <taxon>fabids</taxon>
        <taxon>Fabales</taxon>
        <taxon>Fabaceae</taxon>
        <taxon>Papilionoideae</taxon>
        <taxon>50 kb inversion clade</taxon>
        <taxon>NPAAA clade</taxon>
        <taxon>indigoferoid/millettioid clade</taxon>
        <taxon>Phaseoleae</taxon>
        <taxon>Psophocarpus</taxon>
    </lineage>
</organism>
<evidence type="ECO:0000313" key="2">
    <source>
        <dbReference type="Proteomes" id="UP001386955"/>
    </source>
</evidence>
<protein>
    <submittedName>
        <fullName evidence="1">Uncharacterized protein</fullName>
    </submittedName>
</protein>
<sequence>MEKRAHLRVQKKKPIKRRGRKVLLEKVLNYLKSDTFMYAPLLSSPLSDFPSLNAFPYSAKVSGVESKIPVKAKKTFGEYLKSDVYMYAPLLHLPHASQEPLQDCGMIRMGDSTRRLTKKFNEQTDPLQNASSESHIPKL</sequence>
<accession>A0AAN9S6B3</accession>
<evidence type="ECO:0000313" key="1">
    <source>
        <dbReference type="EMBL" id="KAK7388434.1"/>
    </source>
</evidence>
<gene>
    <name evidence="1" type="ORF">VNO78_23250</name>
</gene>
<name>A0AAN9S6B3_PSOTE</name>
<reference evidence="1 2" key="1">
    <citation type="submission" date="2024-01" db="EMBL/GenBank/DDBJ databases">
        <title>The genomes of 5 underutilized Papilionoideae crops provide insights into root nodulation and disease resistanc.</title>
        <authorList>
            <person name="Jiang F."/>
        </authorList>
    </citation>
    <scope>NUCLEOTIDE SEQUENCE [LARGE SCALE GENOMIC DNA]</scope>
    <source>
        <strain evidence="1">DUOXIRENSHENG_FW03</strain>
        <tissue evidence="1">Leaves</tissue>
    </source>
</reference>
<dbReference type="PANTHER" id="PTHR36811">
    <property type="entry name" value="OS08G0444440 PROTEIN"/>
    <property type="match status" value="1"/>
</dbReference>
<proteinExistence type="predicted"/>